<dbReference type="Proteomes" id="UP001153076">
    <property type="component" value="Unassembled WGS sequence"/>
</dbReference>
<accession>A0A9Q1GQX7</accession>
<evidence type="ECO:0000256" key="6">
    <source>
        <dbReference type="PROSITE-ProRule" id="PRU00646"/>
    </source>
</evidence>
<protein>
    <recommendedName>
        <fullName evidence="9">VPS37 C-terminal domain-containing protein</fullName>
    </recommendedName>
</protein>
<dbReference type="InterPro" id="IPR009851">
    <property type="entry name" value="Mod_r"/>
</dbReference>
<sequence>MFRFWHCIDSEAGSLLVLLSSGNLGFKLVRHAVNFVQSNSMFVVVLLLKLTYTPGPPGPSPDAGSKFNDLIYSGLFISVVYRGSQDQEPKPPPQDVPGQSWYPPSVVDSPGSSRPSTAGSTASNSYNVQRPYERHQSPANVSPAEAAGIISSLKDKSVEELRRLLTDKETYNQFLLSLDQVKTQNNVRDELQKETLQLASESAFFGLSCISESVPVNLCRIIRTTELAAAQEKLNDSERQKQDIEKSYSPVSLLHKLQEAMNKTDEESDALHQQFLDREIEVGAFVQKYKKLRSLYHRRALTHLAAKTSAMG</sequence>
<keyword evidence="3 6" id="KW-0813">Transport</keyword>
<comment type="subcellular location">
    <subcellularLocation>
        <location evidence="1">Endosome</location>
    </subcellularLocation>
</comment>
<dbReference type="AlphaFoldDB" id="A0A9Q1GQX7"/>
<reference evidence="10" key="1">
    <citation type="submission" date="2022-04" db="EMBL/GenBank/DDBJ databases">
        <title>Carnegiea gigantea Genome sequencing and assembly v2.</title>
        <authorList>
            <person name="Copetti D."/>
            <person name="Sanderson M.J."/>
            <person name="Burquez A."/>
            <person name="Wojciechowski M.F."/>
        </authorList>
    </citation>
    <scope>NUCLEOTIDE SEQUENCE</scope>
    <source>
        <strain evidence="10">SGP5-SGP5p</strain>
        <tissue evidence="10">Aerial part</tissue>
    </source>
</reference>
<evidence type="ECO:0000256" key="8">
    <source>
        <dbReference type="SAM" id="MobiDB-lite"/>
    </source>
</evidence>
<gene>
    <name evidence="10" type="ORF">Cgig2_009290</name>
</gene>
<evidence type="ECO:0000256" key="1">
    <source>
        <dbReference type="ARBA" id="ARBA00004177"/>
    </source>
</evidence>
<organism evidence="10 11">
    <name type="scientific">Carnegiea gigantea</name>
    <dbReference type="NCBI Taxonomy" id="171969"/>
    <lineage>
        <taxon>Eukaryota</taxon>
        <taxon>Viridiplantae</taxon>
        <taxon>Streptophyta</taxon>
        <taxon>Embryophyta</taxon>
        <taxon>Tracheophyta</taxon>
        <taxon>Spermatophyta</taxon>
        <taxon>Magnoliopsida</taxon>
        <taxon>eudicotyledons</taxon>
        <taxon>Gunneridae</taxon>
        <taxon>Pentapetalae</taxon>
        <taxon>Caryophyllales</taxon>
        <taxon>Cactineae</taxon>
        <taxon>Cactaceae</taxon>
        <taxon>Cactoideae</taxon>
        <taxon>Echinocereeae</taxon>
        <taxon>Carnegiea</taxon>
    </lineage>
</organism>
<name>A0A9Q1GQX7_9CARY</name>
<keyword evidence="7" id="KW-0175">Coiled coil</keyword>
<comment type="similarity">
    <text evidence="2">Belongs to the VPS37 family.</text>
</comment>
<dbReference type="Pfam" id="PF07200">
    <property type="entry name" value="Mod_r"/>
    <property type="match status" value="1"/>
</dbReference>
<dbReference type="SUPFAM" id="SSF140111">
    <property type="entry name" value="Endosomal sorting complex assembly domain"/>
    <property type="match status" value="1"/>
</dbReference>
<evidence type="ECO:0000256" key="7">
    <source>
        <dbReference type="SAM" id="Coils"/>
    </source>
</evidence>
<keyword evidence="4" id="KW-0967">Endosome</keyword>
<evidence type="ECO:0000256" key="2">
    <source>
        <dbReference type="ARBA" id="ARBA00007617"/>
    </source>
</evidence>
<evidence type="ECO:0000256" key="3">
    <source>
        <dbReference type="ARBA" id="ARBA00022448"/>
    </source>
</evidence>
<dbReference type="GO" id="GO:0043162">
    <property type="term" value="P:ubiquitin-dependent protein catabolic process via the multivesicular body sorting pathway"/>
    <property type="evidence" value="ECO:0007669"/>
    <property type="project" value="TreeGrafter"/>
</dbReference>
<dbReference type="PROSITE" id="PS51314">
    <property type="entry name" value="VPS37_C"/>
    <property type="match status" value="1"/>
</dbReference>
<evidence type="ECO:0000313" key="11">
    <source>
        <dbReference type="Proteomes" id="UP001153076"/>
    </source>
</evidence>
<feature type="compositionally biased region" description="Polar residues" evidence="8">
    <location>
        <begin position="110"/>
        <end position="128"/>
    </location>
</feature>
<evidence type="ECO:0000256" key="4">
    <source>
        <dbReference type="ARBA" id="ARBA00022753"/>
    </source>
</evidence>
<dbReference type="PANTHER" id="PTHR13678">
    <property type="entry name" value="VACUOLAR PROTEIN SORTING-ASSOCIATED PROTEIN 37"/>
    <property type="match status" value="1"/>
</dbReference>
<dbReference type="GO" id="GO:0000813">
    <property type="term" value="C:ESCRT I complex"/>
    <property type="evidence" value="ECO:0007669"/>
    <property type="project" value="UniProtKB-ARBA"/>
</dbReference>
<dbReference type="Gene3D" id="1.10.287.660">
    <property type="entry name" value="Helix hairpin bin"/>
    <property type="match status" value="1"/>
</dbReference>
<comment type="caution">
    <text evidence="10">The sequence shown here is derived from an EMBL/GenBank/DDBJ whole genome shotgun (WGS) entry which is preliminary data.</text>
</comment>
<dbReference type="InterPro" id="IPR029012">
    <property type="entry name" value="Helix_hairpin_bin_sf"/>
</dbReference>
<proteinExistence type="inferred from homology"/>
<dbReference type="InterPro" id="IPR037202">
    <property type="entry name" value="ESCRT_assembly_dom"/>
</dbReference>
<dbReference type="EMBL" id="JAKOGI010001904">
    <property type="protein sequence ID" value="KAJ8423669.1"/>
    <property type="molecule type" value="Genomic_DNA"/>
</dbReference>
<feature type="region of interest" description="Disordered" evidence="8">
    <location>
        <begin position="84"/>
        <end position="143"/>
    </location>
</feature>
<feature type="domain" description="VPS37 C-terminal" evidence="9">
    <location>
        <begin position="231"/>
        <end position="312"/>
    </location>
</feature>
<evidence type="ECO:0000259" key="9">
    <source>
        <dbReference type="PROSITE" id="PS51314"/>
    </source>
</evidence>
<evidence type="ECO:0000256" key="5">
    <source>
        <dbReference type="ARBA" id="ARBA00022927"/>
    </source>
</evidence>
<dbReference type="GO" id="GO:0006623">
    <property type="term" value="P:protein targeting to vacuole"/>
    <property type="evidence" value="ECO:0007669"/>
    <property type="project" value="TreeGrafter"/>
</dbReference>
<feature type="coiled-coil region" evidence="7">
    <location>
        <begin position="227"/>
        <end position="274"/>
    </location>
</feature>
<keyword evidence="5 6" id="KW-0653">Protein transport</keyword>
<dbReference type="PANTHER" id="PTHR13678:SF2">
    <property type="entry name" value="VACUOLAR PROTEIN SORTING-ASSOCIATED PROTEIN 37A"/>
    <property type="match status" value="1"/>
</dbReference>
<evidence type="ECO:0000313" key="10">
    <source>
        <dbReference type="EMBL" id="KAJ8423669.1"/>
    </source>
</evidence>
<dbReference type="OrthoDB" id="10260857at2759"/>
<keyword evidence="11" id="KW-1185">Reference proteome</keyword>
<dbReference type="GO" id="GO:0006612">
    <property type="term" value="P:protein targeting to membrane"/>
    <property type="evidence" value="ECO:0007669"/>
    <property type="project" value="TreeGrafter"/>
</dbReference>